<dbReference type="Proteomes" id="UP001177021">
    <property type="component" value="Unassembled WGS sequence"/>
</dbReference>
<dbReference type="EMBL" id="CASHSV030000513">
    <property type="protein sequence ID" value="CAJ2666011.1"/>
    <property type="molecule type" value="Genomic_DNA"/>
</dbReference>
<reference evidence="1" key="1">
    <citation type="submission" date="2023-10" db="EMBL/GenBank/DDBJ databases">
        <authorList>
            <person name="Rodriguez Cubillos JULIANA M."/>
            <person name="De Vega J."/>
        </authorList>
    </citation>
    <scope>NUCLEOTIDE SEQUENCE</scope>
</reference>
<comment type="caution">
    <text evidence="1">The sequence shown here is derived from an EMBL/GenBank/DDBJ whole genome shotgun (WGS) entry which is preliminary data.</text>
</comment>
<gene>
    <name evidence="1" type="ORF">MILVUS5_LOCUS30883</name>
</gene>
<keyword evidence="2" id="KW-1185">Reference proteome</keyword>
<organism evidence="1 2">
    <name type="scientific">Trifolium pratense</name>
    <name type="common">Red clover</name>
    <dbReference type="NCBI Taxonomy" id="57577"/>
    <lineage>
        <taxon>Eukaryota</taxon>
        <taxon>Viridiplantae</taxon>
        <taxon>Streptophyta</taxon>
        <taxon>Embryophyta</taxon>
        <taxon>Tracheophyta</taxon>
        <taxon>Spermatophyta</taxon>
        <taxon>Magnoliopsida</taxon>
        <taxon>eudicotyledons</taxon>
        <taxon>Gunneridae</taxon>
        <taxon>Pentapetalae</taxon>
        <taxon>rosids</taxon>
        <taxon>fabids</taxon>
        <taxon>Fabales</taxon>
        <taxon>Fabaceae</taxon>
        <taxon>Papilionoideae</taxon>
        <taxon>50 kb inversion clade</taxon>
        <taxon>NPAAA clade</taxon>
        <taxon>Hologalegina</taxon>
        <taxon>IRL clade</taxon>
        <taxon>Trifolieae</taxon>
        <taxon>Trifolium</taxon>
    </lineage>
</organism>
<evidence type="ECO:0000313" key="1">
    <source>
        <dbReference type="EMBL" id="CAJ2666011.1"/>
    </source>
</evidence>
<protein>
    <submittedName>
        <fullName evidence="1">Uncharacterized protein</fullName>
    </submittedName>
</protein>
<name>A0ACB0L9P2_TRIPR</name>
<evidence type="ECO:0000313" key="2">
    <source>
        <dbReference type="Proteomes" id="UP001177021"/>
    </source>
</evidence>
<proteinExistence type="predicted"/>
<accession>A0ACB0L9P2</accession>
<sequence>MKSVTKEMEKEEEDRRREAAISSSPCLQPNFNPKGVTQDQLSKFRELHRKRLQLKSKSKFKTKPKDESKKKAQGNDVYNKNGGAQGLKIDNNEQSLQNSCESFDLKNEESRSGVSVLSASKKPKLHWGLDTKERWERKSNM</sequence>